<keyword evidence="9" id="KW-1185">Reference proteome</keyword>
<feature type="transmembrane region" description="Helical" evidence="7">
    <location>
        <begin position="106"/>
        <end position="127"/>
    </location>
</feature>
<dbReference type="CDD" id="cd06854">
    <property type="entry name" value="GT_WbpL_WbcO_like"/>
    <property type="match status" value="1"/>
</dbReference>
<feature type="transmembrane region" description="Helical" evidence="7">
    <location>
        <begin position="6"/>
        <end position="28"/>
    </location>
</feature>
<proteinExistence type="predicted"/>
<evidence type="ECO:0000256" key="1">
    <source>
        <dbReference type="ARBA" id="ARBA00004651"/>
    </source>
</evidence>
<keyword evidence="4 7" id="KW-0812">Transmembrane</keyword>
<feature type="transmembrane region" description="Helical" evidence="7">
    <location>
        <begin position="133"/>
        <end position="152"/>
    </location>
</feature>
<keyword evidence="2" id="KW-1003">Cell membrane</keyword>
<accession>A0ABY0K6K9</accession>
<evidence type="ECO:0000313" key="8">
    <source>
        <dbReference type="EMBL" id="SCC79418.1"/>
    </source>
</evidence>
<comment type="caution">
    <text evidence="8">The sequence shown here is derived from an EMBL/GenBank/DDBJ whole genome shotgun (WGS) entry which is preliminary data.</text>
</comment>
<evidence type="ECO:0000256" key="5">
    <source>
        <dbReference type="ARBA" id="ARBA00022989"/>
    </source>
</evidence>
<feature type="transmembrane region" description="Helical" evidence="7">
    <location>
        <begin position="184"/>
        <end position="202"/>
    </location>
</feature>
<feature type="transmembrane region" description="Helical" evidence="7">
    <location>
        <begin position="280"/>
        <end position="301"/>
    </location>
</feature>
<name>A0ABY0K6K9_9HYPH</name>
<sequence length="344" mass="36410">MLTILLICALLIAFALAVAIIAMSMPLLQRYALARPNARSSHRIPTPQGGGIAVVAGVLVTTFGAASLLDVAPGMPAALSLATGTLLLTLTGAWDDIRPMAALPRLALQAGCVALLIGFAPVEAGLFPQDWPAAFGLAIALLAGLWFVNLVNFMDGLDWITVAEMVPVTAALAIFGWLGFLDPFATLLAASLCGALCGFALFNKPVARLFLGDVGSLPIGLMVAWLLYLLATNGYVAAAILLPLYFCADATITLIRRALRRERLFEAHRNHFYQRATDNGFTAMQVAGHVFAVNLGLIALASVTLILPYPAVQVLTIALGLGIVMALLMRFSRPTAQWTTGENK</sequence>
<protein>
    <submittedName>
        <fullName evidence="8">UDP-N-acetylmuramyl pentapeptide phosphotransferase/UDP-N-acetylglucosamine-1-phosphate transferase</fullName>
    </submittedName>
</protein>
<feature type="transmembrane region" description="Helical" evidence="7">
    <location>
        <begin position="75"/>
        <end position="94"/>
    </location>
</feature>
<reference evidence="8 9" key="1">
    <citation type="submission" date="2016-08" db="EMBL/GenBank/DDBJ databases">
        <authorList>
            <person name="Varghese N."/>
            <person name="Submissions Spin"/>
        </authorList>
    </citation>
    <scope>NUCLEOTIDE SEQUENCE [LARGE SCALE GENOMIC DNA]</scope>
    <source>
        <strain evidence="8 9">HL-109</strain>
    </source>
</reference>
<keyword evidence="5 7" id="KW-1133">Transmembrane helix</keyword>
<keyword evidence="6 7" id="KW-0472">Membrane</keyword>
<evidence type="ECO:0000313" key="9">
    <source>
        <dbReference type="Proteomes" id="UP000182800"/>
    </source>
</evidence>
<evidence type="ECO:0000256" key="3">
    <source>
        <dbReference type="ARBA" id="ARBA00022679"/>
    </source>
</evidence>
<evidence type="ECO:0000256" key="6">
    <source>
        <dbReference type="ARBA" id="ARBA00023136"/>
    </source>
</evidence>
<dbReference type="EMBL" id="FMBM01000001">
    <property type="protein sequence ID" value="SCC79418.1"/>
    <property type="molecule type" value="Genomic_DNA"/>
</dbReference>
<dbReference type="PANTHER" id="PTHR22926:SF3">
    <property type="entry name" value="UNDECAPRENYL-PHOSPHATE ALPHA-N-ACETYLGLUCOSAMINYL 1-PHOSPHATE TRANSFERASE"/>
    <property type="match status" value="1"/>
</dbReference>
<evidence type="ECO:0000256" key="2">
    <source>
        <dbReference type="ARBA" id="ARBA00022475"/>
    </source>
</evidence>
<dbReference type="Proteomes" id="UP000182800">
    <property type="component" value="Unassembled WGS sequence"/>
</dbReference>
<feature type="transmembrane region" description="Helical" evidence="7">
    <location>
        <begin position="209"/>
        <end position="230"/>
    </location>
</feature>
<evidence type="ECO:0000256" key="7">
    <source>
        <dbReference type="SAM" id="Phobius"/>
    </source>
</evidence>
<evidence type="ECO:0000256" key="4">
    <source>
        <dbReference type="ARBA" id="ARBA00022692"/>
    </source>
</evidence>
<dbReference type="Pfam" id="PF00953">
    <property type="entry name" value="Glycos_transf_4"/>
    <property type="match status" value="1"/>
</dbReference>
<feature type="transmembrane region" description="Helical" evidence="7">
    <location>
        <begin position="159"/>
        <end position="178"/>
    </location>
</feature>
<dbReference type="PANTHER" id="PTHR22926">
    <property type="entry name" value="PHOSPHO-N-ACETYLMURAMOYL-PENTAPEPTIDE-TRANSFERASE"/>
    <property type="match status" value="1"/>
</dbReference>
<dbReference type="InterPro" id="IPR000715">
    <property type="entry name" value="Glycosyl_transferase_4"/>
</dbReference>
<keyword evidence="3" id="KW-0808">Transferase</keyword>
<dbReference type="RefSeq" id="WP_074443739.1">
    <property type="nucleotide sequence ID" value="NZ_FMBM01000001.1"/>
</dbReference>
<feature type="transmembrane region" description="Helical" evidence="7">
    <location>
        <begin position="49"/>
        <end position="69"/>
    </location>
</feature>
<gene>
    <name evidence="8" type="ORF">GA0071312_0868</name>
</gene>
<feature type="transmembrane region" description="Helical" evidence="7">
    <location>
        <begin position="236"/>
        <end position="259"/>
    </location>
</feature>
<organism evidence="8 9">
    <name type="scientific">Saliniramus fredricksonii</name>
    <dbReference type="NCBI Taxonomy" id="1653334"/>
    <lineage>
        <taxon>Bacteria</taxon>
        <taxon>Pseudomonadati</taxon>
        <taxon>Pseudomonadota</taxon>
        <taxon>Alphaproteobacteria</taxon>
        <taxon>Hyphomicrobiales</taxon>
        <taxon>Salinarimonadaceae</taxon>
        <taxon>Saliniramus</taxon>
    </lineage>
</organism>
<feature type="transmembrane region" description="Helical" evidence="7">
    <location>
        <begin position="307"/>
        <end position="328"/>
    </location>
</feature>
<comment type="subcellular location">
    <subcellularLocation>
        <location evidence="1">Cell membrane</location>
        <topology evidence="1">Multi-pass membrane protein</topology>
    </subcellularLocation>
</comment>